<reference evidence="2" key="1">
    <citation type="submission" date="2020-05" db="EMBL/GenBank/DDBJ databases">
        <title>Mycena genomes resolve the evolution of fungal bioluminescence.</title>
        <authorList>
            <person name="Tsai I.J."/>
        </authorList>
    </citation>
    <scope>NUCLEOTIDE SEQUENCE</scope>
    <source>
        <strain evidence="2">CCC161011</strain>
    </source>
</reference>
<feature type="transmembrane region" description="Helical" evidence="1">
    <location>
        <begin position="99"/>
        <end position="117"/>
    </location>
</feature>
<sequence>MDFPVTALFPALTTIQIVRNGVLSVYSLSIYEWLETLPTEIELVCAQEMAAGSVDLDTDLPFALEFHKSSIPPLQILSAAAMASCGNHTAQTCSKLTQIVTSLLLPMQLFAPGVMLMRAYAFAGRSARVLVLLLVFYAALVGIDIWFFCFDVDPLPDIAYDILGETGCFPDYAANNGGMRLIIAMSASLVMDLVSLSIIIIYCLRIHSTRGSLGRVFLRQGLSSFAVVLVVHGIAMGLYFSPQSFYNGVGLPYILVISNLMACRLILDLRRKALPTETEIWRQNSLLVNQAFEGTDLWVIEGNTERYPTRPHR</sequence>
<name>A0A8H7D347_9AGAR</name>
<keyword evidence="1" id="KW-0472">Membrane</keyword>
<evidence type="ECO:0000313" key="3">
    <source>
        <dbReference type="Proteomes" id="UP000620124"/>
    </source>
</evidence>
<feature type="transmembrane region" description="Helical" evidence="1">
    <location>
        <begin position="245"/>
        <end position="267"/>
    </location>
</feature>
<dbReference type="OrthoDB" id="3251775at2759"/>
<keyword evidence="3" id="KW-1185">Reference proteome</keyword>
<evidence type="ECO:0000313" key="2">
    <source>
        <dbReference type="EMBL" id="KAF7357013.1"/>
    </source>
</evidence>
<dbReference type="AlphaFoldDB" id="A0A8H7D347"/>
<organism evidence="2 3">
    <name type="scientific">Mycena venus</name>
    <dbReference type="NCBI Taxonomy" id="2733690"/>
    <lineage>
        <taxon>Eukaryota</taxon>
        <taxon>Fungi</taxon>
        <taxon>Dikarya</taxon>
        <taxon>Basidiomycota</taxon>
        <taxon>Agaricomycotina</taxon>
        <taxon>Agaricomycetes</taxon>
        <taxon>Agaricomycetidae</taxon>
        <taxon>Agaricales</taxon>
        <taxon>Marasmiineae</taxon>
        <taxon>Mycenaceae</taxon>
        <taxon>Mycena</taxon>
    </lineage>
</organism>
<protein>
    <submittedName>
        <fullName evidence="2">Uncharacterized protein</fullName>
    </submittedName>
</protein>
<evidence type="ECO:0000256" key="1">
    <source>
        <dbReference type="SAM" id="Phobius"/>
    </source>
</evidence>
<feature type="transmembrane region" description="Helical" evidence="1">
    <location>
        <begin position="129"/>
        <end position="148"/>
    </location>
</feature>
<feature type="transmembrane region" description="Helical" evidence="1">
    <location>
        <begin position="216"/>
        <end position="239"/>
    </location>
</feature>
<dbReference type="Proteomes" id="UP000620124">
    <property type="component" value="Unassembled WGS sequence"/>
</dbReference>
<gene>
    <name evidence="2" type="ORF">MVEN_01037900</name>
</gene>
<dbReference type="EMBL" id="JACAZI010000007">
    <property type="protein sequence ID" value="KAF7357013.1"/>
    <property type="molecule type" value="Genomic_DNA"/>
</dbReference>
<keyword evidence="1" id="KW-0812">Transmembrane</keyword>
<accession>A0A8H7D347</accession>
<comment type="caution">
    <text evidence="2">The sequence shown here is derived from an EMBL/GenBank/DDBJ whole genome shotgun (WGS) entry which is preliminary data.</text>
</comment>
<proteinExistence type="predicted"/>
<keyword evidence="1" id="KW-1133">Transmembrane helix</keyword>
<feature type="transmembrane region" description="Helical" evidence="1">
    <location>
        <begin position="181"/>
        <end position="204"/>
    </location>
</feature>